<protein>
    <submittedName>
        <fullName evidence="1">Uncharacterized protein</fullName>
    </submittedName>
</protein>
<reference evidence="1 2" key="1">
    <citation type="submission" date="2021-01" db="EMBL/GenBank/DDBJ databases">
        <title>Whole genome shotgun sequence of Microbispora siamensis NBRC 104113.</title>
        <authorList>
            <person name="Komaki H."/>
            <person name="Tamura T."/>
        </authorList>
    </citation>
    <scope>NUCLEOTIDE SEQUENCE [LARGE SCALE GENOMIC DNA]</scope>
    <source>
        <strain evidence="1 2">NBRC 104113</strain>
    </source>
</reference>
<comment type="caution">
    <text evidence="1">The sequence shown here is derived from an EMBL/GenBank/DDBJ whole genome shotgun (WGS) entry which is preliminary data.</text>
</comment>
<sequence length="79" mass="7936">MVLFCDRTETAPTPGAGVTEQVTAPAGWATKTTEAAAAIMVTAAAAPTRLLDVVIASSPWRCVTTHPPTIGDQAGIGSG</sequence>
<proteinExistence type="predicted"/>
<dbReference type="EMBL" id="BOOF01000001">
    <property type="protein sequence ID" value="GIH59282.1"/>
    <property type="molecule type" value="Genomic_DNA"/>
</dbReference>
<gene>
    <name evidence="1" type="ORF">Msi02_00990</name>
</gene>
<evidence type="ECO:0000313" key="2">
    <source>
        <dbReference type="Proteomes" id="UP000660454"/>
    </source>
</evidence>
<accession>A0ABQ4GCX4</accession>
<keyword evidence="2" id="KW-1185">Reference proteome</keyword>
<organism evidence="1 2">
    <name type="scientific">Microbispora siamensis</name>
    <dbReference type="NCBI Taxonomy" id="564413"/>
    <lineage>
        <taxon>Bacteria</taxon>
        <taxon>Bacillati</taxon>
        <taxon>Actinomycetota</taxon>
        <taxon>Actinomycetes</taxon>
        <taxon>Streptosporangiales</taxon>
        <taxon>Streptosporangiaceae</taxon>
        <taxon>Microbispora</taxon>
    </lineage>
</organism>
<name>A0ABQ4GCX4_9ACTN</name>
<evidence type="ECO:0000313" key="1">
    <source>
        <dbReference type="EMBL" id="GIH59282.1"/>
    </source>
</evidence>
<dbReference type="Proteomes" id="UP000660454">
    <property type="component" value="Unassembled WGS sequence"/>
</dbReference>